<evidence type="ECO:0000313" key="1">
    <source>
        <dbReference type="EMBL" id="GID78341.1"/>
    </source>
</evidence>
<accession>A0ABQ3YEC8</accession>
<sequence>MTAVFTGAGISGDQPAALPRGFGLRDAVLRTMHEAARDALGPLVTGEQLEELCGAAYKLEVVLGRLWGTVGPDALDCVLALRVDVPNEAHMLSALHLLGGGTHVTVNFDVGIEIAYDLIRGAAELPPGTPSDYHDALALWRAAAPPGSPALRTVSSHEEFAAWEARGRPAALLKVHGGLTREQDSLADVVVVDIEELGQLTAERAAAVDGLGAAPRLMITGYSGGDPDVYGPLLAAAGRTSATWACLELPAGSVVPGDARDHGVDLVLGRPRGLAATALRELLGTPAPPPWPSAALTGEGFPERFERWQKSLRAAHPASSIAESWAWLLADLGELDLAVAMFAKLGSTLRHAEVVYNRARGDDREVARRMFREVGAAAPDAATRLHCLLRLGDIARGRANRQARGVRVMAHLAESYLRAVQVLAATRGGRRQPEEGGDAYRLLQQTSLRLLEQLATAGPRPAWPVIAVCCGVAARWGDRAARLVRNGNRLALIRQHRGLLRSLAALLRGRPAPADVRADMRALRATYRAADDLPGAGNCTVTLAVLARADGDRPGARALLGEALAEYTAGRPDGRPLASGEALLKVMSRLVER</sequence>
<gene>
    <name evidence="1" type="ORF">Ade02nite_69820</name>
</gene>
<organism evidence="1 2">
    <name type="scientific">Paractinoplanes deccanensis</name>
    <dbReference type="NCBI Taxonomy" id="113561"/>
    <lineage>
        <taxon>Bacteria</taxon>
        <taxon>Bacillati</taxon>
        <taxon>Actinomycetota</taxon>
        <taxon>Actinomycetes</taxon>
        <taxon>Micromonosporales</taxon>
        <taxon>Micromonosporaceae</taxon>
        <taxon>Paractinoplanes</taxon>
    </lineage>
</organism>
<evidence type="ECO:0000313" key="2">
    <source>
        <dbReference type="Proteomes" id="UP000609879"/>
    </source>
</evidence>
<name>A0ABQ3YEC8_9ACTN</name>
<keyword evidence="2" id="KW-1185">Reference proteome</keyword>
<dbReference type="EMBL" id="BOMI01000145">
    <property type="protein sequence ID" value="GID78341.1"/>
    <property type="molecule type" value="Genomic_DNA"/>
</dbReference>
<comment type="caution">
    <text evidence="1">The sequence shown here is derived from an EMBL/GenBank/DDBJ whole genome shotgun (WGS) entry which is preliminary data.</text>
</comment>
<evidence type="ECO:0008006" key="3">
    <source>
        <dbReference type="Google" id="ProtNLM"/>
    </source>
</evidence>
<dbReference type="RefSeq" id="WP_203773174.1">
    <property type="nucleotide sequence ID" value="NZ_BAAABO010000028.1"/>
</dbReference>
<reference evidence="1 2" key="1">
    <citation type="submission" date="2021-01" db="EMBL/GenBank/DDBJ databases">
        <title>Whole genome shotgun sequence of Actinoplanes deccanensis NBRC 13994.</title>
        <authorList>
            <person name="Komaki H."/>
            <person name="Tamura T."/>
        </authorList>
    </citation>
    <scope>NUCLEOTIDE SEQUENCE [LARGE SCALE GENOMIC DNA]</scope>
    <source>
        <strain evidence="1 2">NBRC 13994</strain>
    </source>
</reference>
<proteinExistence type="predicted"/>
<protein>
    <recommendedName>
        <fullName evidence="3">SIR2-like domain-containing protein</fullName>
    </recommendedName>
</protein>
<dbReference type="Proteomes" id="UP000609879">
    <property type="component" value="Unassembled WGS sequence"/>
</dbReference>